<evidence type="ECO:0000256" key="1">
    <source>
        <dbReference type="ARBA" id="ARBA00009634"/>
    </source>
</evidence>
<organism evidence="8 9">
    <name type="scientific">Tigriopus californicus</name>
    <name type="common">Marine copepod</name>
    <dbReference type="NCBI Taxonomy" id="6832"/>
    <lineage>
        <taxon>Eukaryota</taxon>
        <taxon>Metazoa</taxon>
        <taxon>Ecdysozoa</taxon>
        <taxon>Arthropoda</taxon>
        <taxon>Crustacea</taxon>
        <taxon>Multicrustacea</taxon>
        <taxon>Hexanauplia</taxon>
        <taxon>Copepoda</taxon>
        <taxon>Harpacticoida</taxon>
        <taxon>Harpacticidae</taxon>
        <taxon>Tigriopus</taxon>
    </lineage>
</organism>
<dbReference type="PANTHER" id="PTHR24366:SF96">
    <property type="entry name" value="LEUCINE RICH REPEAT CONTAINING 53"/>
    <property type="match status" value="1"/>
</dbReference>
<keyword evidence="3" id="KW-0732">Signal</keyword>
<sequence length="1486" mass="166264">RFLLVTLVNQIHGVGSECIWNEQVEIPTIDCLLRILDFRRNSSDVPGVKQVQNLNVACSDVFFFESQLRSDHFGNLPHLKELSIRYCKIRQLPPRSFVSLARLKTLSINTFNADWTSLVLEPDYESFVGLDLLESLDLTNNNVHSLPPGLFCPLSNLRSLNLSQNTLLDSEHLGLNAREKVNCQIPLQTLILSRNELKSISPGSLTILTRLKSLDLSFNNLGVLMDSTFKALVNLEILDLSHNRLVALPPNIFGSTVKLREIHLANNTIGTINLDAFHNLTNLQVLNLSGNSLDENWIKPGIFQGLFHLIILDLSSNHISRIDTQLFTDLSALQVLNLAFNNIHTISSNSFVNQANLHILLISHNELEALHYHTLSGLTVLDSLTLDHNKLHSIDKTALKNCTNLKSISVNHNFLTQVPEAFHHQSSLQSIDLSSNVIGVLKRESLQTLPNLITFKIARNELSRIGDGSFLECPNLHNLDLSGNRLDQLKQDTFKDLRNLTALNLAENQLQDINGLLQNQASLKWLNMSSNRLAWFDYAFVPPSVEILDIKRNQIDILGNYYNLMDNYAIKYMDASFNRIVGIEPNSILPNMEHTVLNDNLISKVAPNTFVGKSYISQVHLERNELSTLSMASMMISPVKNIPMFYVAENPFVCNCHLQWFKNINTRLNQFPQVMDMDRVKCSLMNHTGVVVQSYLTQVKDDGFLCQYETHCLPQCMCCDFFACDCQMKCPTGCTCYHDQTWSANIIQCSNKGHSKLPSFIPMDTTALYLDGNNLTELKNGFLLGRSRLKKLSLRGSAVSKISNQSFIGLHDLQVLDLSENQLKGLHGYEFNDLSSLRELYLQRNQLVSIVSEAFKALKYLTVLRLDGNLLISFPIWELSSNPNLNHLTLANNWWQCDCDFVRKFRMFIDGNFDIIPDAKEITCTSSETSLAQLNECSGILGGSGFHFEESLGSRTIPLIIGLCLLVLILIVSGCAVWKLREHCLVWLHANHGIRISSRTKGDPLEPTKETLFDALVLHSIKDEKLVTDELVKQLEPSYRVCVNHRDLSGIYASEAFKSAISASSRQFVFLSQGFLASEWDYVKEIVLHNCIIIIGNDLSKEDMRSRPDVTSFIQSSKKVLKWNDPSIWRKIRFYLPDPSKPKTKMGGAELDTSGVWTYTSLDGINDSGVSSTHLLASKSPSLALDTAMPNPNVLSFPAPPIRKQPHQCSTHYLAGAPSSPRTSHPATRSCGINVVHQRSSSAIVDGMPSSVKHERSKSQAVSTYFLPDFQPDALPPTPPPKLKNRNSIYNTPSSSSFLRQLVSQSTNSELMQQLPHVFNQMDYPNTESSSSLAMIPLRASPIGGNAQPQSRNHHGRSVSMLDPSANYQTPLHPSKSQNIYAKHARSSSTLSPVQATARHIHHRSGSSKGGGVSRTSSMLLPNCHSQGHLSGLPTQHHHFQVQGVDRSPRPRVLRHHKSTTNIYGAESSQGRHHRSSSTPHEGFVL</sequence>
<comment type="similarity">
    <text evidence="1">Belongs to the Toll-like receptor family.</text>
</comment>
<feature type="compositionally biased region" description="Polar residues" evidence="6">
    <location>
        <begin position="1366"/>
        <end position="1380"/>
    </location>
</feature>
<dbReference type="InterPro" id="IPR032675">
    <property type="entry name" value="LRR_dom_sf"/>
</dbReference>
<dbReference type="InterPro" id="IPR035897">
    <property type="entry name" value="Toll_tir_struct_dom_sf"/>
</dbReference>
<keyword evidence="4" id="KW-0677">Repeat</keyword>
<feature type="region of interest" description="Disordered" evidence="6">
    <location>
        <begin position="1343"/>
        <end position="1434"/>
    </location>
</feature>
<keyword evidence="2" id="KW-0433">Leucine-rich repeat</keyword>
<feature type="non-terminal residue" evidence="8">
    <location>
        <position position="1486"/>
    </location>
</feature>
<dbReference type="Gene3D" id="3.80.10.10">
    <property type="entry name" value="Ribonuclease Inhibitor"/>
    <property type="match status" value="6"/>
</dbReference>
<evidence type="ECO:0000256" key="4">
    <source>
        <dbReference type="ARBA" id="ARBA00022737"/>
    </source>
</evidence>
<name>A0A553NBW6_TIGCA</name>
<dbReference type="STRING" id="6832.A0A553NBW6"/>
<dbReference type="PROSITE" id="PS50104">
    <property type="entry name" value="TIR"/>
    <property type="match status" value="1"/>
</dbReference>
<dbReference type="SUPFAM" id="SSF52200">
    <property type="entry name" value="Toll/Interleukin receptor TIR domain"/>
    <property type="match status" value="1"/>
</dbReference>
<evidence type="ECO:0000256" key="3">
    <source>
        <dbReference type="ARBA" id="ARBA00022729"/>
    </source>
</evidence>
<accession>A0A553NBW6</accession>
<feature type="region of interest" description="Disordered" evidence="6">
    <location>
        <begin position="1461"/>
        <end position="1486"/>
    </location>
</feature>
<keyword evidence="5" id="KW-0325">Glycoprotein</keyword>
<dbReference type="SMART" id="SM00013">
    <property type="entry name" value="LRRNT"/>
    <property type="match status" value="1"/>
</dbReference>
<dbReference type="Proteomes" id="UP000318571">
    <property type="component" value="Chromosome 10"/>
</dbReference>
<evidence type="ECO:0000313" key="9">
    <source>
        <dbReference type="Proteomes" id="UP000318571"/>
    </source>
</evidence>
<dbReference type="SMART" id="SM00365">
    <property type="entry name" value="LRR_SD22"/>
    <property type="match status" value="7"/>
</dbReference>
<evidence type="ECO:0000256" key="2">
    <source>
        <dbReference type="ARBA" id="ARBA00022614"/>
    </source>
</evidence>
<dbReference type="InterPro" id="IPR000157">
    <property type="entry name" value="TIR_dom"/>
</dbReference>
<dbReference type="OMA" id="NWWQCDC"/>
<evidence type="ECO:0000256" key="5">
    <source>
        <dbReference type="ARBA" id="ARBA00023180"/>
    </source>
</evidence>
<dbReference type="FunFam" id="3.80.10.10:FF:000770">
    <property type="entry name" value="Uncharacterized protein"/>
    <property type="match status" value="1"/>
</dbReference>
<evidence type="ECO:0000259" key="7">
    <source>
        <dbReference type="PROSITE" id="PS50104"/>
    </source>
</evidence>
<proteinExistence type="inferred from homology"/>
<dbReference type="SUPFAM" id="SSF52058">
    <property type="entry name" value="L domain-like"/>
    <property type="match status" value="3"/>
</dbReference>
<dbReference type="PRINTS" id="PR00019">
    <property type="entry name" value="LEURICHRPT"/>
</dbReference>
<dbReference type="Gene3D" id="3.40.50.10140">
    <property type="entry name" value="Toll/interleukin-1 receptor homology (TIR) domain"/>
    <property type="match status" value="1"/>
</dbReference>
<evidence type="ECO:0000313" key="8">
    <source>
        <dbReference type="EMBL" id="TRY62905.1"/>
    </source>
</evidence>
<comment type="caution">
    <text evidence="8">The sequence shown here is derived from an EMBL/GenBank/DDBJ whole genome shotgun (WGS) entry which is preliminary data.</text>
</comment>
<dbReference type="PANTHER" id="PTHR24366">
    <property type="entry name" value="IG(IMMUNOGLOBULIN) AND LRR(LEUCINE RICH REPEAT) DOMAINS"/>
    <property type="match status" value="1"/>
</dbReference>
<dbReference type="InterPro" id="IPR001611">
    <property type="entry name" value="Leu-rich_rpt"/>
</dbReference>
<gene>
    <name evidence="8" type="ORF">TCAL_07138</name>
</gene>
<keyword evidence="9" id="KW-1185">Reference proteome</keyword>
<feature type="non-terminal residue" evidence="8">
    <location>
        <position position="1"/>
    </location>
</feature>
<dbReference type="Pfam" id="PF13855">
    <property type="entry name" value="LRR_8"/>
    <property type="match status" value="6"/>
</dbReference>
<dbReference type="InterPro" id="IPR000372">
    <property type="entry name" value="LRRNT"/>
</dbReference>
<reference evidence="8 9" key="1">
    <citation type="journal article" date="2018" name="Nat. Ecol. Evol.">
        <title>Genomic signatures of mitonuclear coevolution across populations of Tigriopus californicus.</title>
        <authorList>
            <person name="Barreto F.S."/>
            <person name="Watson E.T."/>
            <person name="Lima T.G."/>
            <person name="Willett C.S."/>
            <person name="Edmands S."/>
            <person name="Li W."/>
            <person name="Burton R.S."/>
        </authorList>
    </citation>
    <scope>NUCLEOTIDE SEQUENCE [LARGE SCALE GENOMIC DNA]</scope>
    <source>
        <strain evidence="8 9">San Diego</strain>
    </source>
</reference>
<dbReference type="EMBL" id="VCGU01000458">
    <property type="protein sequence ID" value="TRY62905.1"/>
    <property type="molecule type" value="Genomic_DNA"/>
</dbReference>
<evidence type="ECO:0000256" key="6">
    <source>
        <dbReference type="SAM" id="MobiDB-lite"/>
    </source>
</evidence>
<dbReference type="InterPro" id="IPR003591">
    <property type="entry name" value="Leu-rich_rpt_typical-subtyp"/>
</dbReference>
<dbReference type="PROSITE" id="PS51450">
    <property type="entry name" value="LRR"/>
    <property type="match status" value="7"/>
</dbReference>
<feature type="domain" description="TIR" evidence="7">
    <location>
        <begin position="1011"/>
        <end position="1136"/>
    </location>
</feature>
<protein>
    <recommendedName>
        <fullName evidence="7">TIR domain-containing protein</fullName>
    </recommendedName>
</protein>
<dbReference type="GO" id="GO:0007165">
    <property type="term" value="P:signal transduction"/>
    <property type="evidence" value="ECO:0007669"/>
    <property type="project" value="InterPro"/>
</dbReference>
<dbReference type="SMART" id="SM00255">
    <property type="entry name" value="TIR"/>
    <property type="match status" value="1"/>
</dbReference>
<dbReference type="SMART" id="SM00369">
    <property type="entry name" value="LRR_TYP"/>
    <property type="match status" value="20"/>
</dbReference>